<keyword evidence="2" id="KW-0812">Transmembrane</keyword>
<feature type="transmembrane region" description="Helical" evidence="2">
    <location>
        <begin position="62"/>
        <end position="82"/>
    </location>
</feature>
<evidence type="ECO:0000256" key="1">
    <source>
        <dbReference type="ARBA" id="ARBA00007362"/>
    </source>
</evidence>
<protein>
    <submittedName>
        <fullName evidence="5">DMT family transporter</fullName>
    </submittedName>
</protein>
<evidence type="ECO:0000313" key="5">
    <source>
        <dbReference type="EMBL" id="REK70820.1"/>
    </source>
</evidence>
<feature type="transmembrane region" description="Helical" evidence="2">
    <location>
        <begin position="142"/>
        <end position="162"/>
    </location>
</feature>
<evidence type="ECO:0000256" key="2">
    <source>
        <dbReference type="SAM" id="Phobius"/>
    </source>
</evidence>
<name>A0A371P5K6_9ACTN</name>
<feature type="domain" description="EamA" evidence="4">
    <location>
        <begin position="3"/>
        <end position="132"/>
    </location>
</feature>
<dbReference type="AlphaFoldDB" id="A0A371P5K6"/>
<evidence type="ECO:0000259" key="4">
    <source>
        <dbReference type="Pfam" id="PF00892"/>
    </source>
</evidence>
<keyword evidence="3" id="KW-0732">Signal</keyword>
<dbReference type="PANTHER" id="PTHR22911">
    <property type="entry name" value="ACYL-MALONYL CONDENSING ENZYME-RELATED"/>
    <property type="match status" value="1"/>
</dbReference>
<evidence type="ECO:0000313" key="6">
    <source>
        <dbReference type="Proteomes" id="UP000265581"/>
    </source>
</evidence>
<feature type="transmembrane region" description="Helical" evidence="2">
    <location>
        <begin position="117"/>
        <end position="136"/>
    </location>
</feature>
<proteinExistence type="inferred from homology"/>
<dbReference type="InterPro" id="IPR037185">
    <property type="entry name" value="EmrE-like"/>
</dbReference>
<comment type="similarity">
    <text evidence="1">Belongs to the EamA transporter family.</text>
</comment>
<dbReference type="SUPFAM" id="SSF103481">
    <property type="entry name" value="Multidrug resistance efflux transporter EmrE"/>
    <property type="match status" value="2"/>
</dbReference>
<feature type="transmembrane region" description="Helical" evidence="2">
    <location>
        <begin position="31"/>
        <end position="50"/>
    </location>
</feature>
<dbReference type="InterPro" id="IPR000620">
    <property type="entry name" value="EamA_dom"/>
</dbReference>
<dbReference type="Pfam" id="PF00892">
    <property type="entry name" value="EamA"/>
    <property type="match status" value="2"/>
</dbReference>
<comment type="caution">
    <text evidence="5">The sequence shown here is derived from an EMBL/GenBank/DDBJ whole genome shotgun (WGS) entry which is preliminary data.</text>
</comment>
<feature type="transmembrane region" description="Helical" evidence="2">
    <location>
        <begin position="208"/>
        <end position="228"/>
    </location>
</feature>
<reference evidence="5 6" key="1">
    <citation type="submission" date="2018-08" db="EMBL/GenBank/DDBJ databases">
        <title>Aeromicrobium sp. M2KJ-4, whole genome shotgun sequence.</title>
        <authorList>
            <person name="Tuo L."/>
        </authorList>
    </citation>
    <scope>NUCLEOTIDE SEQUENCE [LARGE SCALE GENOMIC DNA]</scope>
    <source>
        <strain evidence="5 6">M2KJ-4</strain>
    </source>
</reference>
<feature type="signal peptide" evidence="3">
    <location>
        <begin position="1"/>
        <end position="21"/>
    </location>
</feature>
<feature type="chain" id="PRO_5038612160" evidence="3">
    <location>
        <begin position="22"/>
        <end position="290"/>
    </location>
</feature>
<feature type="transmembrane region" description="Helical" evidence="2">
    <location>
        <begin position="88"/>
        <end position="105"/>
    </location>
</feature>
<feature type="transmembrane region" description="Helical" evidence="2">
    <location>
        <begin position="174"/>
        <end position="196"/>
    </location>
</feature>
<feature type="transmembrane region" description="Helical" evidence="2">
    <location>
        <begin position="261"/>
        <end position="279"/>
    </location>
</feature>
<dbReference type="OrthoDB" id="5242788at2"/>
<accession>A0A371P5K6</accession>
<gene>
    <name evidence="5" type="ORF">DX116_17180</name>
</gene>
<feature type="domain" description="EamA" evidence="4">
    <location>
        <begin position="144"/>
        <end position="278"/>
    </location>
</feature>
<feature type="transmembrane region" description="Helical" evidence="2">
    <location>
        <begin position="235"/>
        <end position="255"/>
    </location>
</feature>
<organism evidence="5 6">
    <name type="scientific">Aeromicrobium endophyticum</name>
    <dbReference type="NCBI Taxonomy" id="2292704"/>
    <lineage>
        <taxon>Bacteria</taxon>
        <taxon>Bacillati</taxon>
        <taxon>Actinomycetota</taxon>
        <taxon>Actinomycetes</taxon>
        <taxon>Propionibacteriales</taxon>
        <taxon>Nocardioidaceae</taxon>
        <taxon>Aeromicrobium</taxon>
    </lineage>
</organism>
<dbReference type="PANTHER" id="PTHR22911:SF76">
    <property type="entry name" value="EAMA DOMAIN-CONTAINING PROTEIN"/>
    <property type="match status" value="1"/>
</dbReference>
<sequence>MNVFLVVVAILGVSASGPLMAGASAPALAIAFWRNALGTIAIAPVVAPRARHELATLGRDGWRTTVFAAVMLALHFGTWVSALKMTSVAAATAMVSMQVVFVVLIDRFRGERTPRSVVGGISLAIVGVLVITGVDFSLSARALTGDLLALVGGLTAALYMIAGSQVRERVSTGSYTVACYGICAATLLVACVVAQVELVDFSGRTWLAIVGVTICAQLLGHSVLNHLLAVMSPGLISLLLLLEVPGAAILAGLFLDQTPPAGVYAGLALILAGLVVVVLRRPPSAPALAD</sequence>
<keyword evidence="2" id="KW-1133">Transmembrane helix</keyword>
<evidence type="ECO:0000256" key="3">
    <source>
        <dbReference type="SAM" id="SignalP"/>
    </source>
</evidence>
<dbReference type="GO" id="GO:0016020">
    <property type="term" value="C:membrane"/>
    <property type="evidence" value="ECO:0007669"/>
    <property type="project" value="InterPro"/>
</dbReference>
<keyword evidence="2" id="KW-0472">Membrane</keyword>
<keyword evidence="6" id="KW-1185">Reference proteome</keyword>
<dbReference type="RefSeq" id="WP_119705404.1">
    <property type="nucleotide sequence ID" value="NZ_JBHSOI010000002.1"/>
</dbReference>
<dbReference type="Proteomes" id="UP000265581">
    <property type="component" value="Unassembled WGS sequence"/>
</dbReference>
<dbReference type="EMBL" id="QUBR01000002">
    <property type="protein sequence ID" value="REK70820.1"/>
    <property type="molecule type" value="Genomic_DNA"/>
</dbReference>